<comment type="subunit">
    <text evidence="2">Homotetramer.</text>
</comment>
<dbReference type="InterPro" id="IPR011344">
    <property type="entry name" value="ssDNA-bd"/>
</dbReference>
<evidence type="ECO:0000256" key="1">
    <source>
        <dbReference type="ARBA" id="ARBA00023125"/>
    </source>
</evidence>
<dbReference type="PANTHER" id="PTHR10302:SF27">
    <property type="entry name" value="SINGLE-STRANDED DNA-BINDING PROTEIN"/>
    <property type="match status" value="1"/>
</dbReference>
<dbReference type="CDD" id="cd04496">
    <property type="entry name" value="SSB_OBF"/>
    <property type="match status" value="1"/>
</dbReference>
<dbReference type="PANTHER" id="PTHR10302">
    <property type="entry name" value="SINGLE-STRANDED DNA-BINDING PROTEIN"/>
    <property type="match status" value="1"/>
</dbReference>
<reference evidence="4 5" key="1">
    <citation type="journal article" date="2022" name="Int. J. Syst. Evol. Microbiol.">
        <title>Neobacillus kokaensis sp. nov., isolated from soil.</title>
        <authorList>
            <person name="Yuki K."/>
            <person name="Matsubara H."/>
            <person name="Yamaguchi S."/>
        </authorList>
    </citation>
    <scope>NUCLEOTIDE SEQUENCE [LARGE SCALE GENOMIC DNA]</scope>
    <source>
        <strain evidence="4 5">LOB 377</strain>
    </source>
</reference>
<dbReference type="InterPro" id="IPR000424">
    <property type="entry name" value="Primosome_PriB/ssb"/>
</dbReference>
<proteinExistence type="inferred from homology"/>
<organism evidence="4 5">
    <name type="scientific">Neobacillus kokaensis</name>
    <dbReference type="NCBI Taxonomy" id="2759023"/>
    <lineage>
        <taxon>Bacteria</taxon>
        <taxon>Bacillati</taxon>
        <taxon>Bacillota</taxon>
        <taxon>Bacilli</taxon>
        <taxon>Bacillales</taxon>
        <taxon>Bacillaceae</taxon>
        <taxon>Neobacillus</taxon>
    </lineage>
</organism>
<name>A0ABQ3N1C8_9BACI</name>
<keyword evidence="5" id="KW-1185">Reference proteome</keyword>
<dbReference type="Proteomes" id="UP000637074">
    <property type="component" value="Unassembled WGS sequence"/>
</dbReference>
<keyword evidence="1 2" id="KW-0238">DNA-binding</keyword>
<protein>
    <recommendedName>
        <fullName evidence="2 3">Single-stranded DNA-binding protein</fullName>
        <shortName evidence="2">SSB</shortName>
    </recommendedName>
</protein>
<accession>A0ABQ3N1C8</accession>
<comment type="caution">
    <text evidence="4">The sequence shown here is derived from an EMBL/GenBank/DDBJ whole genome shotgun (WGS) entry which is preliminary data.</text>
</comment>
<sequence length="247" mass="26596">MINQVTLVGRLTKDPELKATPEGTAVTQITLAVNRNYRNHNGEVDADFVHCTLWRKAAENTCHYCRKGALIGITGRLQTRHYDNREGKRIYVTEVVAESVRFLSLTRPRAAASESTAAASSAVQYTRAAEPIAGSTDRPAGAVDSFVAHGDRSAGDSFIAHADRPAGTADSFVAHSDRSPVGAAAGMQGGHLPNTAVQGHGADQYRNATESSANDQRIAAEQQSRVMVTEWHADAAEPKKEERELAF</sequence>
<dbReference type="EMBL" id="BNDS01000008">
    <property type="protein sequence ID" value="GHH98729.1"/>
    <property type="molecule type" value="Genomic_DNA"/>
</dbReference>
<evidence type="ECO:0000313" key="5">
    <source>
        <dbReference type="Proteomes" id="UP000637074"/>
    </source>
</evidence>
<comment type="caution">
    <text evidence="2">Lacks conserved residue(s) required for the propagation of feature annotation.</text>
</comment>
<dbReference type="InterPro" id="IPR012340">
    <property type="entry name" value="NA-bd_OB-fold"/>
</dbReference>
<dbReference type="HAMAP" id="MF_00984">
    <property type="entry name" value="SSB"/>
    <property type="match status" value="1"/>
</dbReference>
<dbReference type="NCBIfam" id="TIGR00621">
    <property type="entry name" value="ssb"/>
    <property type="match status" value="1"/>
</dbReference>
<evidence type="ECO:0000256" key="3">
    <source>
        <dbReference type="RuleBase" id="RU000524"/>
    </source>
</evidence>
<dbReference type="PROSITE" id="PS50935">
    <property type="entry name" value="SSB"/>
    <property type="match status" value="1"/>
</dbReference>
<evidence type="ECO:0000313" key="4">
    <source>
        <dbReference type="EMBL" id="GHH98729.1"/>
    </source>
</evidence>
<dbReference type="Gene3D" id="2.40.50.140">
    <property type="entry name" value="Nucleic acid-binding proteins"/>
    <property type="match status" value="1"/>
</dbReference>
<dbReference type="SUPFAM" id="SSF50249">
    <property type="entry name" value="Nucleic acid-binding proteins"/>
    <property type="match status" value="1"/>
</dbReference>
<evidence type="ECO:0000256" key="2">
    <source>
        <dbReference type="HAMAP-Rule" id="MF_00984"/>
    </source>
</evidence>
<dbReference type="Pfam" id="PF00436">
    <property type="entry name" value="SSB"/>
    <property type="match status" value="1"/>
</dbReference>
<gene>
    <name evidence="4" type="ORF">AM1BK_22720</name>
</gene>